<proteinExistence type="predicted"/>
<reference evidence="1" key="1">
    <citation type="journal article" date="2007" name="J. Bacteriol.">
        <title>Comparative genome analysis of four magnetotactic bacteria reveals a complex set of group-specific genes implicated in magnetosome biomineralization and function.</title>
        <authorList>
            <person name="Richter M."/>
            <person name="Kube M."/>
            <person name="Bazylinski D.A."/>
            <person name="Lombardot T."/>
            <person name="Gloeckner F.O."/>
            <person name="Reinhardt R."/>
            <person name="Schueler D."/>
        </authorList>
    </citation>
    <scope>NUCLEOTIDE SEQUENCE</scope>
    <source>
        <strain evidence="1">MSR-1</strain>
    </source>
</reference>
<accession>A4U4K1</accession>
<dbReference type="AlphaFoldDB" id="A4U4K1"/>
<protein>
    <submittedName>
        <fullName evidence="1">Uncharacterized protein</fullName>
    </submittedName>
</protein>
<sequence length="68" mass="7862">MCARRKNCITAYTRGEFISGGQNLKPQRHREVSWDRAHRPYHGKVISVPLWFFYPGCLVPALDGSDRD</sequence>
<name>A4U4K1_9PROT</name>
<evidence type="ECO:0000313" key="1">
    <source>
        <dbReference type="EMBL" id="CAM77808.1"/>
    </source>
</evidence>
<gene>
    <name evidence="1" type="ORF">MGR_3876</name>
</gene>
<organism evidence="1">
    <name type="scientific">Magnetospirillum gryphiswaldense</name>
    <dbReference type="NCBI Taxonomy" id="55518"/>
    <lineage>
        <taxon>Bacteria</taxon>
        <taxon>Pseudomonadati</taxon>
        <taxon>Pseudomonadota</taxon>
        <taxon>Alphaproteobacteria</taxon>
        <taxon>Rhodospirillales</taxon>
        <taxon>Rhodospirillaceae</taxon>
        <taxon>Magnetospirillum</taxon>
    </lineage>
</organism>
<dbReference type="EMBL" id="CU459003">
    <property type="protein sequence ID" value="CAM77808.1"/>
    <property type="molecule type" value="Genomic_DNA"/>
</dbReference>